<keyword evidence="5 13" id="KW-0813">Transport</keyword>
<evidence type="ECO:0000256" key="8">
    <source>
        <dbReference type="ARBA" id="ARBA00022989"/>
    </source>
</evidence>
<dbReference type="EC" id="7.1.1.2" evidence="3 13"/>
<name>A0AA96MLD4_9ECHI</name>
<evidence type="ECO:0000256" key="5">
    <source>
        <dbReference type="ARBA" id="ARBA00022448"/>
    </source>
</evidence>
<reference evidence="14" key="1">
    <citation type="submission" date="2023-03" db="EMBL/GenBank/DDBJ databases">
        <authorList>
            <person name="Sun Y."/>
        </authorList>
    </citation>
    <scope>NUCLEOTIDE SEQUENCE</scope>
    <source>
        <strain evidence="14">DY72</strain>
    </source>
</reference>
<keyword evidence="6 13" id="KW-0812">Transmembrane</keyword>
<evidence type="ECO:0000313" key="14">
    <source>
        <dbReference type="EMBL" id="WNS59358.1"/>
    </source>
</evidence>
<dbReference type="AlphaFoldDB" id="A0AA96MLD4"/>
<dbReference type="PANTHER" id="PTHR11058">
    <property type="entry name" value="NADH-UBIQUINONE OXIDOREDUCTASE CHAIN 3"/>
    <property type="match status" value="1"/>
</dbReference>
<evidence type="ECO:0000256" key="3">
    <source>
        <dbReference type="ARBA" id="ARBA00012944"/>
    </source>
</evidence>
<dbReference type="GO" id="GO:0030964">
    <property type="term" value="C:NADH dehydrogenase complex"/>
    <property type="evidence" value="ECO:0007669"/>
    <property type="project" value="TreeGrafter"/>
</dbReference>
<gene>
    <name evidence="14" type="primary">nad3</name>
</gene>
<dbReference type="InterPro" id="IPR000440">
    <property type="entry name" value="NADH_UbQ/plastoQ_OxRdtase_su3"/>
</dbReference>
<accession>A0AA96MLD4</accession>
<dbReference type="FunFam" id="1.20.58.1610:FF:000004">
    <property type="entry name" value="NADH-quinone oxidoreductase subunit A"/>
    <property type="match status" value="1"/>
</dbReference>
<comment type="catalytic activity">
    <reaction evidence="12 13">
        <text>a ubiquinone + NADH + 5 H(+)(in) = a ubiquinol + NAD(+) + 4 H(+)(out)</text>
        <dbReference type="Rhea" id="RHEA:29091"/>
        <dbReference type="Rhea" id="RHEA-COMP:9565"/>
        <dbReference type="Rhea" id="RHEA-COMP:9566"/>
        <dbReference type="ChEBI" id="CHEBI:15378"/>
        <dbReference type="ChEBI" id="CHEBI:16389"/>
        <dbReference type="ChEBI" id="CHEBI:17976"/>
        <dbReference type="ChEBI" id="CHEBI:57540"/>
        <dbReference type="ChEBI" id="CHEBI:57945"/>
        <dbReference type="EC" id="7.1.1.2"/>
    </reaction>
</comment>
<comment type="function">
    <text evidence="13">Core subunit of the mitochondrial membrane respiratory chain NADH dehydrogenase (Complex I) which catalyzes electron transfer from NADH through the respiratory chain, using ubiquinone as an electron acceptor. Essential for the catalytic activity of complex I.</text>
</comment>
<dbReference type="GO" id="GO:0008137">
    <property type="term" value="F:NADH dehydrogenase (ubiquinone) activity"/>
    <property type="evidence" value="ECO:0007669"/>
    <property type="project" value="UniProtKB-UniRule"/>
</dbReference>
<evidence type="ECO:0000256" key="4">
    <source>
        <dbReference type="ARBA" id="ARBA00021007"/>
    </source>
</evidence>
<sequence>MNGLVFLFVEIVIFVVFLTFVIHFLPSRVPNSDKSSPYECGFDPLNSARVPFSFRFFLVAILFLIFDLEIALLFPLPSAIVNILDQFLLLLISFCFIIVLTLGLIYEWVNGGLEWAI</sequence>
<dbReference type="EMBL" id="OQ721985">
    <property type="protein sequence ID" value="WNS59358.1"/>
    <property type="molecule type" value="Genomic_DNA"/>
</dbReference>
<keyword evidence="13 14" id="KW-0496">Mitochondrion</keyword>
<feature type="transmembrane region" description="Helical" evidence="13">
    <location>
        <begin position="5"/>
        <end position="25"/>
    </location>
</feature>
<evidence type="ECO:0000256" key="2">
    <source>
        <dbReference type="ARBA" id="ARBA00008472"/>
    </source>
</evidence>
<keyword evidence="11 13" id="KW-0472">Membrane</keyword>
<dbReference type="InterPro" id="IPR038430">
    <property type="entry name" value="NDAH_ubi_oxred_su3_sf"/>
</dbReference>
<geneLocation type="mitochondrion" evidence="14"/>
<keyword evidence="7 13" id="KW-1278">Translocase</keyword>
<dbReference type="PANTHER" id="PTHR11058:SF9">
    <property type="entry name" value="NADH-UBIQUINONE OXIDOREDUCTASE CHAIN 3"/>
    <property type="match status" value="1"/>
</dbReference>
<evidence type="ECO:0000256" key="9">
    <source>
        <dbReference type="ARBA" id="ARBA00023027"/>
    </source>
</evidence>
<evidence type="ECO:0000256" key="1">
    <source>
        <dbReference type="ARBA" id="ARBA00004141"/>
    </source>
</evidence>
<evidence type="ECO:0000256" key="7">
    <source>
        <dbReference type="ARBA" id="ARBA00022967"/>
    </source>
</evidence>
<keyword evidence="13" id="KW-0249">Electron transport</keyword>
<evidence type="ECO:0000256" key="12">
    <source>
        <dbReference type="ARBA" id="ARBA00049551"/>
    </source>
</evidence>
<feature type="transmembrane region" description="Helical" evidence="13">
    <location>
        <begin position="87"/>
        <end position="106"/>
    </location>
</feature>
<dbReference type="Pfam" id="PF00507">
    <property type="entry name" value="Oxidored_q4"/>
    <property type="match status" value="1"/>
</dbReference>
<evidence type="ECO:0000256" key="6">
    <source>
        <dbReference type="ARBA" id="ARBA00022692"/>
    </source>
</evidence>
<comment type="subcellular location">
    <subcellularLocation>
        <location evidence="1">Membrane</location>
        <topology evidence="1">Multi-pass membrane protein</topology>
    </subcellularLocation>
    <subcellularLocation>
        <location evidence="13">Mitochondrion membrane</location>
        <topology evidence="13">Multi-pass membrane protein</topology>
    </subcellularLocation>
</comment>
<organism evidence="14">
    <name type="scientific">Hyocrinidae sp</name>
    <dbReference type="NCBI Taxonomy" id="3078845"/>
    <lineage>
        <taxon>Eukaryota</taxon>
        <taxon>Metazoa</taxon>
        <taxon>Echinodermata</taxon>
        <taxon>Pelmatozoa</taxon>
        <taxon>Crinoidea</taxon>
        <taxon>Articulata</taxon>
        <taxon>Hyocrinida</taxon>
        <taxon>Hyocrinidae</taxon>
    </lineage>
</organism>
<dbReference type="Gene3D" id="1.20.58.1610">
    <property type="entry name" value="NADH:ubiquinone/plastoquinone oxidoreductase, chain 3"/>
    <property type="match status" value="1"/>
</dbReference>
<evidence type="ECO:0000256" key="10">
    <source>
        <dbReference type="ARBA" id="ARBA00023075"/>
    </source>
</evidence>
<protein>
    <recommendedName>
        <fullName evidence="4 13">NADH-ubiquinone oxidoreductase chain 3</fullName>
        <ecNumber evidence="3 13">7.1.1.2</ecNumber>
    </recommendedName>
</protein>
<comment type="similarity">
    <text evidence="2 13">Belongs to the complex I subunit 3 family.</text>
</comment>
<keyword evidence="10 13" id="KW-0830">Ubiquinone</keyword>
<keyword evidence="8 13" id="KW-1133">Transmembrane helix</keyword>
<keyword evidence="9 13" id="KW-0520">NAD</keyword>
<keyword evidence="13" id="KW-0679">Respiratory chain</keyword>
<proteinExistence type="inferred from homology"/>
<dbReference type="GO" id="GO:0031966">
    <property type="term" value="C:mitochondrial membrane"/>
    <property type="evidence" value="ECO:0007669"/>
    <property type="project" value="UniProtKB-SubCell"/>
</dbReference>
<feature type="transmembrane region" description="Helical" evidence="13">
    <location>
        <begin position="52"/>
        <end position="75"/>
    </location>
</feature>
<evidence type="ECO:0000256" key="13">
    <source>
        <dbReference type="RuleBase" id="RU003640"/>
    </source>
</evidence>
<evidence type="ECO:0000256" key="11">
    <source>
        <dbReference type="ARBA" id="ARBA00023136"/>
    </source>
</evidence>